<sequence length="2356" mass="264207">MMFKLIILVFSLVGLINVCVGQIVQEGQCDGLALDENFDISEFLGKWFEIARTSNPNQEGDCAAFDFTSGNNGIDVQYTAVRSNFFEEATGMMTQEGDTAEFKMTISSFEEPVDFWVLELFEPMFAVTYSCQNISPTHRKVYVWVLGRQTTLNDINLGRVMHLLNENFGINYSELTNIDHNDSACYALPIIEPGNPIILPGQCDESLQVLPNFNATAFSGLWHQISSYENSNSDGTCVRAEYSLGNEGVNILNSQVINQRLVTIEGSATIISNDNSAKLQVVLNTPGGPSTPQELWILASDYDHYAVLYACTDINLNEKRVLSWILGRSRQLSQVDQSAVNDVVNSHIELNYRYYKPTDQSFDGCFFYPEASDQPVVFRGQCESVNVQAMSDFKTNEYMNKWHNILSYPTRFQDGTCVNAYYTLTNDGVNVLNSQVNDQRLETMSGVAVPSSNDGSAKLVVSFPVAGSDQTTSTDYWVLDTDYNNFALVYSCKNINDDEMQVNSWLLSRTKSMPIEQEQRINEKINSVLVLDEKYYKVENQSEVGCFYFPDPQPGVPVIFPGQCDETINVVQTLDLSEFQGEWYEIEAYPNAQQSGHCRNQKFSVVDNSRLNLEFSSITDQFLQVTKLVATQSTNDGKLSITVTDANGQVTNIPFWILDIKYNDYALAYSCVNINSDFRSVKSWKLSRTRQLSEEANTAINTIINNNIVLGNEYFEVIDHSDEACFYLPEIEAGEPIILPGQCDTTIGGILDFNITAYAGRWRLIESYGSEFQGGTCNVVEYTLQSENSFNVINSQVVNENLESITATASVASNDGSGHLRLSFPNRDEYFDFYVLDTNYWSYAIGYGCVNLANHQRRIYSWKLSRTDTLSPEATIKINAVIDNVQVLNNRYYYQIDRTAKSCFYYPIPNPNSSVKFRGQCDQNIVVHNGFQLEKYLGVWYDIQSYPSDFQDGTCNTAEYSQGNNGVHVYNTQVVDQTLVSISGNAVLEPSNDGSAKLKVTFNVAGTDVTTDYWILKTDYDHYSLVYSCRPIDDEYIQVTSWKLSREKFLRPEDEIAINDAMNEIKVLDQKYFVNRYQSPVACFYFPEPQPGVPVVFPGQCNDYIPAAPNFNINEFAGTWHEISAYPKASQSGQCISQQFTVTNANTMKLESFSVLDQFQTTTEGVATIDSTDGSGRLNINIQSNGQTISIPFWILSVKYDDYALAYSCVNIDKNYRQVHSWKLSRSRELSNTGNAAINDAITNIDVIDNRYFDNTDQSDEACFHLPDLAPGEDVVLPGRCDTTIKGIDDFNITAYAGQWRLIESYGSRYQSGTCNVADYVLQSSNTLGITNSQVVDEALATISGTATISSTDGTGQLTFNMRNREYVMLVLATDYTSFALTYGCQNIDNDRRRVRSWKFSRYNTLTTNAINEIDKVIEDIEVLHQPYYYKVERTPAACFYFPEPNPSSNVIFRGQCEQQKIAVVENFKIEEYMDMWYDIQSYPSAFQDGTCPNARYTLTGNTVSVHNTHVVDQTLVTIDGVATPASTDGSGKLKVTFNVQNTEVTTDYWVLATNYKSYALVYSCTNINEDYMSVSSWKLSREKFLRPEDEIAINDVMNEIKVLDQKYFVNRYQIPEACFYFPEPQPGVPVVFPGQCNDYIPAAPNFNINEFAGTWHEISAYPKASQSGQCISQQITVTNANTMKLESFSVLDQFQTTTEGVATIDSTDGSGRLNINIQSNGQTISIPFWILSVKYDDYALAYSCVNIDKNYRQVHSWKLSKTTTLNEDAQAQINVKLDEIQVLKQKYYVERKHTEDDCFYYPNNDGGPVLLGGQCISDAQVPAVTGFISSKFAETWHEVARFPSELQNGECTATEFTLVDGSFDVVQTSVIDDAQLSTVTTGTLATDGRGVININIDGVPFNNVYILLTDYEEYALAYSCRNVSPEEKQIYSWILSRSRAGLTESAQLAIQEHISNNIDLYEGYYQTTKQDNAACFYYPVFDQLPLSIELPGPCDASIKGISGFNQAAFSGKWIEVARYPQPIQRGQCNRAEYNNNGEIISIVATQVVDRKLQTSPGNAKIASSDGSGLLEVSLGGGDDIVEAKLYVLATDYSNYALLYNCIDLDNGNRRVGSWKLSRSGTLSPQDTEFIDEVIDNTQGLRNNYYLDTDQSDEACFHYPEPSESEVILPGQCDETISGVASFDMEQFQGTWYQIERYDAVQTSCIGMKLTYNADSNEFGVLSYEVSDGELSTAKGTGRLSPDGTGKLSVAMSEEGSETTIFILSTDYESYAVAYSCSNLSGSQRRVRAWQLSRERTILPAGATAIANLIEQRKEFHQPYFKSIAHDNECLEPSSALLFKSSIIVIFVCSLLQLLL</sequence>
<reference evidence="6" key="1">
    <citation type="submission" date="2025-08" db="UniProtKB">
        <authorList>
            <consortium name="RefSeq"/>
        </authorList>
    </citation>
    <scope>IDENTIFICATION</scope>
    <source>
        <tissue evidence="6">Whole larval tissue</tissue>
    </source>
</reference>
<dbReference type="PROSITE" id="PS00213">
    <property type="entry name" value="LIPOCALIN"/>
    <property type="match status" value="4"/>
</dbReference>
<dbReference type="Pfam" id="PF00061">
    <property type="entry name" value="Lipocalin"/>
    <property type="match status" value="7"/>
</dbReference>
<gene>
    <name evidence="6" type="primary">LOC118275267</name>
</gene>
<dbReference type="Gene3D" id="2.40.128.20">
    <property type="match status" value="13"/>
</dbReference>
<feature type="domain" description="Lipocalin/cytosolic fatty-acid binding" evidence="4">
    <location>
        <begin position="396"/>
        <end position="526"/>
    </location>
</feature>
<proteinExistence type="predicted"/>
<feature type="domain" description="Lipocalin/cytosolic fatty-acid binding" evidence="3">
    <location>
        <begin position="219"/>
        <end position="347"/>
    </location>
</feature>
<dbReference type="GO" id="GO:0005737">
    <property type="term" value="C:cytoplasm"/>
    <property type="evidence" value="ECO:0007669"/>
    <property type="project" value="TreeGrafter"/>
</dbReference>
<feature type="domain" description="Lipocalin/cytosolic fatty-acid binding" evidence="3">
    <location>
        <begin position="1836"/>
        <end position="1941"/>
    </location>
</feature>
<evidence type="ECO:0000259" key="4">
    <source>
        <dbReference type="Pfam" id="PF08212"/>
    </source>
</evidence>
<feature type="chain" id="PRO_5040192705" evidence="2">
    <location>
        <begin position="22"/>
        <end position="2356"/>
    </location>
</feature>
<dbReference type="PRINTS" id="PR01273">
    <property type="entry name" value="INVTBRTCOLOR"/>
</dbReference>
<dbReference type="Proteomes" id="UP000829999">
    <property type="component" value="Chromosome 8"/>
</dbReference>
<accession>A0A9R0DQA6</accession>
<dbReference type="CDD" id="cd00301">
    <property type="entry name" value="lipocalin_FABP"/>
    <property type="match status" value="3"/>
</dbReference>
<feature type="domain" description="Lipocalin/cytosolic fatty-acid binding" evidence="4">
    <location>
        <begin position="2184"/>
        <end position="2308"/>
    </location>
</feature>
<keyword evidence="5" id="KW-1185">Reference proteome</keyword>
<dbReference type="InterPro" id="IPR022272">
    <property type="entry name" value="Lipocalin_CS"/>
</dbReference>
<feature type="domain" description="Lipocalin/cytosolic fatty-acid binding" evidence="3">
    <location>
        <begin position="1653"/>
        <end position="1783"/>
    </location>
</feature>
<dbReference type="PANTHER" id="PTHR10612">
    <property type="entry name" value="APOLIPOPROTEIN D"/>
    <property type="match status" value="1"/>
</dbReference>
<evidence type="ECO:0000313" key="5">
    <source>
        <dbReference type="Proteomes" id="UP000829999"/>
    </source>
</evidence>
<dbReference type="InterPro" id="IPR012674">
    <property type="entry name" value="Calycin"/>
</dbReference>
<keyword evidence="2" id="KW-0732">Signal</keyword>
<feature type="domain" description="Lipocalin/cytosolic fatty-acid binding" evidence="4">
    <location>
        <begin position="1469"/>
        <end position="1562"/>
    </location>
</feature>
<dbReference type="Pfam" id="PF08212">
    <property type="entry name" value="Lipocalin_2"/>
    <property type="match status" value="5"/>
</dbReference>
<dbReference type="GO" id="GO:0006629">
    <property type="term" value="P:lipid metabolic process"/>
    <property type="evidence" value="ECO:0007669"/>
    <property type="project" value="TreeGrafter"/>
</dbReference>
<evidence type="ECO:0000259" key="3">
    <source>
        <dbReference type="Pfam" id="PF00061"/>
    </source>
</evidence>
<feature type="signal peptide" evidence="2">
    <location>
        <begin position="1"/>
        <end position="21"/>
    </location>
</feature>
<evidence type="ECO:0000256" key="1">
    <source>
        <dbReference type="ARBA" id="ARBA00023157"/>
    </source>
</evidence>
<evidence type="ECO:0000256" key="2">
    <source>
        <dbReference type="SAM" id="SignalP"/>
    </source>
</evidence>
<dbReference type="GO" id="GO:0000302">
    <property type="term" value="P:response to reactive oxygen species"/>
    <property type="evidence" value="ECO:0007669"/>
    <property type="project" value="TreeGrafter"/>
</dbReference>
<dbReference type="PANTHER" id="PTHR10612:SF62">
    <property type="entry name" value="LIPOCALIN_CYTOSOLIC FATTY-ACID BINDING DOMAIN-CONTAINING PROTEIN"/>
    <property type="match status" value="1"/>
</dbReference>
<feature type="domain" description="Lipocalin/cytosolic fatty-acid binding" evidence="3">
    <location>
        <begin position="45"/>
        <end position="181"/>
    </location>
</feature>
<feature type="domain" description="Lipocalin/cytosolic fatty-acid binding" evidence="3">
    <location>
        <begin position="759"/>
        <end position="883"/>
    </location>
</feature>
<name>A0A9R0DQA6_SPOFR</name>
<dbReference type="InterPro" id="IPR000566">
    <property type="entry name" value="Lipocln_cytosolic_FA-bd_dom"/>
</dbReference>
<feature type="domain" description="Lipocalin/cytosolic fatty-acid binding" evidence="3">
    <location>
        <begin position="1117"/>
        <end position="1247"/>
    </location>
</feature>
<dbReference type="InterPro" id="IPR003057">
    <property type="entry name" value="Invtbrt_color"/>
</dbReference>
<dbReference type="SUPFAM" id="SSF50814">
    <property type="entry name" value="Lipocalins"/>
    <property type="match status" value="13"/>
</dbReference>
<dbReference type="GO" id="GO:0031409">
    <property type="term" value="F:pigment binding"/>
    <property type="evidence" value="ECO:0007669"/>
    <property type="project" value="InterPro"/>
</dbReference>
<feature type="domain" description="Lipocalin/cytosolic fatty-acid binding" evidence="4">
    <location>
        <begin position="932"/>
        <end position="1048"/>
    </location>
</feature>
<dbReference type="GeneID" id="118275267"/>
<evidence type="ECO:0000313" key="6">
    <source>
        <dbReference type="RefSeq" id="XP_050551204.1"/>
    </source>
</evidence>
<keyword evidence="1" id="KW-1015">Disulfide bond</keyword>
<feature type="domain" description="Lipocalin/cytosolic fatty-acid binding" evidence="3">
    <location>
        <begin position="580"/>
        <end position="712"/>
    </location>
</feature>
<feature type="domain" description="Lipocalin/cytosolic fatty-acid binding" evidence="4">
    <location>
        <begin position="2010"/>
        <end position="2129"/>
    </location>
</feature>
<organism evidence="5 6">
    <name type="scientific">Spodoptera frugiperda</name>
    <name type="common">Fall armyworm</name>
    <dbReference type="NCBI Taxonomy" id="7108"/>
    <lineage>
        <taxon>Eukaryota</taxon>
        <taxon>Metazoa</taxon>
        <taxon>Ecdysozoa</taxon>
        <taxon>Arthropoda</taxon>
        <taxon>Hexapoda</taxon>
        <taxon>Insecta</taxon>
        <taxon>Pterygota</taxon>
        <taxon>Neoptera</taxon>
        <taxon>Endopterygota</taxon>
        <taxon>Lepidoptera</taxon>
        <taxon>Glossata</taxon>
        <taxon>Ditrysia</taxon>
        <taxon>Noctuoidea</taxon>
        <taxon>Noctuidae</taxon>
        <taxon>Amphipyrinae</taxon>
        <taxon>Spodoptera</taxon>
    </lineage>
</organism>
<dbReference type="RefSeq" id="XP_050551204.1">
    <property type="nucleotide sequence ID" value="XM_050695247.1"/>
</dbReference>
<protein>
    <submittedName>
        <fullName evidence="6">Uncharacterized protein LOC118275267 isoform X3</fullName>
    </submittedName>
</protein>